<protein>
    <submittedName>
        <fullName evidence="1">Uncharacterized protein</fullName>
    </submittedName>
</protein>
<dbReference type="AlphaFoldDB" id="A0AAQ3WRX7"/>
<name>A0AAQ3WRX7_PASNO</name>
<proteinExistence type="predicted"/>
<organism evidence="1 2">
    <name type="scientific">Paspalum notatum var. saurae</name>
    <dbReference type="NCBI Taxonomy" id="547442"/>
    <lineage>
        <taxon>Eukaryota</taxon>
        <taxon>Viridiplantae</taxon>
        <taxon>Streptophyta</taxon>
        <taxon>Embryophyta</taxon>
        <taxon>Tracheophyta</taxon>
        <taxon>Spermatophyta</taxon>
        <taxon>Magnoliopsida</taxon>
        <taxon>Liliopsida</taxon>
        <taxon>Poales</taxon>
        <taxon>Poaceae</taxon>
        <taxon>PACMAD clade</taxon>
        <taxon>Panicoideae</taxon>
        <taxon>Andropogonodae</taxon>
        <taxon>Paspaleae</taxon>
        <taxon>Paspalinae</taxon>
        <taxon>Paspalum</taxon>
    </lineage>
</organism>
<sequence>MASSKGISSSPVHYRERPLEYEPVVYCKCKQKGRQRDGFFGALITPVGGTTHVCSAGLTGGCSFWDWHDALPTKFLKDLLNDMRDKIWALARDNADLRDSISQSRTQLDQMLIQGRKVEESLLLKLAEKDAKSCLVPTKMLLLPWPRHARLERTCSGCGGGGQSEINRLGGLVLAPAALDSSESPAWTPAWP</sequence>
<dbReference type="Proteomes" id="UP001341281">
    <property type="component" value="Chromosome 04"/>
</dbReference>
<keyword evidence="2" id="KW-1185">Reference proteome</keyword>
<evidence type="ECO:0000313" key="1">
    <source>
        <dbReference type="EMBL" id="WVZ71246.1"/>
    </source>
</evidence>
<reference evidence="1 2" key="1">
    <citation type="submission" date="2024-02" db="EMBL/GenBank/DDBJ databases">
        <title>High-quality chromosome-scale genome assembly of Pensacola bahiagrass (Paspalum notatum Flugge var. saurae).</title>
        <authorList>
            <person name="Vega J.M."/>
            <person name="Podio M."/>
            <person name="Orjuela J."/>
            <person name="Siena L.A."/>
            <person name="Pessino S.C."/>
            <person name="Combes M.C."/>
            <person name="Mariac C."/>
            <person name="Albertini E."/>
            <person name="Pupilli F."/>
            <person name="Ortiz J.P.A."/>
            <person name="Leblanc O."/>
        </authorList>
    </citation>
    <scope>NUCLEOTIDE SEQUENCE [LARGE SCALE GENOMIC DNA]</scope>
    <source>
        <strain evidence="1">R1</strain>
        <tissue evidence="1">Leaf</tissue>
    </source>
</reference>
<gene>
    <name evidence="1" type="ORF">U9M48_019858</name>
</gene>
<accession>A0AAQ3WRX7</accession>
<evidence type="ECO:0000313" key="2">
    <source>
        <dbReference type="Proteomes" id="UP001341281"/>
    </source>
</evidence>
<dbReference type="EMBL" id="CP144748">
    <property type="protein sequence ID" value="WVZ71246.1"/>
    <property type="molecule type" value="Genomic_DNA"/>
</dbReference>